<sequence length="74" mass="8607">MEMVLNEHIIRLITYSISGRAYLNYMGNEFGHLRKSNSLWQVMDFPSHLLTGIETYLLRKGSSKLAFFDKVKVP</sequence>
<comment type="caution">
    <text evidence="1">The sequence shown here is derived from an EMBL/GenBank/DDBJ whole genome shotgun (WGS) entry which is preliminary data.</text>
</comment>
<reference evidence="1 2" key="2">
    <citation type="journal article" date="2022" name="Mol. Ecol. Resour.">
        <title>The genomes of chicory, endive, great burdock and yacon provide insights into Asteraceae paleo-polyploidization history and plant inulin production.</title>
        <authorList>
            <person name="Fan W."/>
            <person name="Wang S."/>
            <person name="Wang H."/>
            <person name="Wang A."/>
            <person name="Jiang F."/>
            <person name="Liu H."/>
            <person name="Zhao H."/>
            <person name="Xu D."/>
            <person name="Zhang Y."/>
        </authorList>
    </citation>
    <scope>NUCLEOTIDE SEQUENCE [LARGE SCALE GENOMIC DNA]</scope>
    <source>
        <strain evidence="2">cv. Yunnan</strain>
        <tissue evidence="1">Leaves</tissue>
    </source>
</reference>
<dbReference type="Proteomes" id="UP001056120">
    <property type="component" value="Linkage Group LG24"/>
</dbReference>
<reference evidence="2" key="1">
    <citation type="journal article" date="2022" name="Mol. Ecol. Resour.">
        <title>The genomes of chicory, endive, great burdock and yacon provide insights into Asteraceae palaeo-polyploidization history and plant inulin production.</title>
        <authorList>
            <person name="Fan W."/>
            <person name="Wang S."/>
            <person name="Wang H."/>
            <person name="Wang A."/>
            <person name="Jiang F."/>
            <person name="Liu H."/>
            <person name="Zhao H."/>
            <person name="Xu D."/>
            <person name="Zhang Y."/>
        </authorList>
    </citation>
    <scope>NUCLEOTIDE SEQUENCE [LARGE SCALE GENOMIC DNA]</scope>
    <source>
        <strain evidence="2">cv. Yunnan</strain>
    </source>
</reference>
<gene>
    <name evidence="1" type="ORF">L1987_72856</name>
</gene>
<evidence type="ECO:0000313" key="1">
    <source>
        <dbReference type="EMBL" id="KAI3714259.1"/>
    </source>
</evidence>
<keyword evidence="2" id="KW-1185">Reference proteome</keyword>
<dbReference type="EMBL" id="CM042041">
    <property type="protein sequence ID" value="KAI3714259.1"/>
    <property type="molecule type" value="Genomic_DNA"/>
</dbReference>
<organism evidence="1 2">
    <name type="scientific">Smallanthus sonchifolius</name>
    <dbReference type="NCBI Taxonomy" id="185202"/>
    <lineage>
        <taxon>Eukaryota</taxon>
        <taxon>Viridiplantae</taxon>
        <taxon>Streptophyta</taxon>
        <taxon>Embryophyta</taxon>
        <taxon>Tracheophyta</taxon>
        <taxon>Spermatophyta</taxon>
        <taxon>Magnoliopsida</taxon>
        <taxon>eudicotyledons</taxon>
        <taxon>Gunneridae</taxon>
        <taxon>Pentapetalae</taxon>
        <taxon>asterids</taxon>
        <taxon>campanulids</taxon>
        <taxon>Asterales</taxon>
        <taxon>Asteraceae</taxon>
        <taxon>Asteroideae</taxon>
        <taxon>Heliantheae alliance</taxon>
        <taxon>Millerieae</taxon>
        <taxon>Smallanthus</taxon>
    </lineage>
</organism>
<evidence type="ECO:0000313" key="2">
    <source>
        <dbReference type="Proteomes" id="UP001056120"/>
    </source>
</evidence>
<accession>A0ACB9AVZ3</accession>
<protein>
    <submittedName>
        <fullName evidence="1">Uncharacterized protein</fullName>
    </submittedName>
</protein>
<name>A0ACB9AVZ3_9ASTR</name>
<proteinExistence type="predicted"/>